<dbReference type="PROSITE" id="PS00356">
    <property type="entry name" value="HTH_LACI_1"/>
    <property type="match status" value="1"/>
</dbReference>
<dbReference type="Pfam" id="PF00356">
    <property type="entry name" value="LacI"/>
    <property type="match status" value="1"/>
</dbReference>
<dbReference type="RefSeq" id="WP_345488340.1">
    <property type="nucleotide sequence ID" value="NZ_BAABHY010000001.1"/>
</dbReference>
<evidence type="ECO:0000313" key="6">
    <source>
        <dbReference type="EMBL" id="GAA5105467.1"/>
    </source>
</evidence>
<dbReference type="InterPro" id="IPR010982">
    <property type="entry name" value="Lambda_DNA-bd_dom_sf"/>
</dbReference>
<dbReference type="PANTHER" id="PTHR30146">
    <property type="entry name" value="LACI-RELATED TRANSCRIPTIONAL REPRESSOR"/>
    <property type="match status" value="1"/>
</dbReference>
<evidence type="ECO:0000313" key="7">
    <source>
        <dbReference type="Proteomes" id="UP001500171"/>
    </source>
</evidence>
<organism evidence="6 7">
    <name type="scientific">Orbus sasakiae</name>
    <dbReference type="NCBI Taxonomy" id="1078475"/>
    <lineage>
        <taxon>Bacteria</taxon>
        <taxon>Pseudomonadati</taxon>
        <taxon>Pseudomonadota</taxon>
        <taxon>Gammaproteobacteria</taxon>
        <taxon>Orbales</taxon>
        <taxon>Orbaceae</taxon>
        <taxon>Orbus</taxon>
    </lineage>
</organism>
<name>A0ABP9N5X3_9GAMM</name>
<keyword evidence="7" id="KW-1185">Reference proteome</keyword>
<dbReference type="InterPro" id="IPR012781">
    <property type="entry name" value="Fruct_sucro_rep"/>
</dbReference>
<keyword evidence="3" id="KW-0238">DNA-binding</keyword>
<dbReference type="SMART" id="SM00354">
    <property type="entry name" value="HTH_LACI"/>
    <property type="match status" value="1"/>
</dbReference>
<reference evidence="7" key="1">
    <citation type="journal article" date="2019" name="Int. J. Syst. Evol. Microbiol.">
        <title>The Global Catalogue of Microorganisms (GCM) 10K type strain sequencing project: providing services to taxonomists for standard genome sequencing and annotation.</title>
        <authorList>
            <consortium name="The Broad Institute Genomics Platform"/>
            <consortium name="The Broad Institute Genome Sequencing Center for Infectious Disease"/>
            <person name="Wu L."/>
            <person name="Ma J."/>
        </authorList>
    </citation>
    <scope>NUCLEOTIDE SEQUENCE [LARGE SCALE GENOMIC DNA]</scope>
    <source>
        <strain evidence="7">JCM 18050</strain>
    </source>
</reference>
<dbReference type="CDD" id="cd01392">
    <property type="entry name" value="HTH_LacI"/>
    <property type="match status" value="1"/>
</dbReference>
<dbReference type="EMBL" id="BAABHY010000001">
    <property type="protein sequence ID" value="GAA5105467.1"/>
    <property type="molecule type" value="Genomic_DNA"/>
</dbReference>
<dbReference type="Proteomes" id="UP001500171">
    <property type="component" value="Unassembled WGS sequence"/>
</dbReference>
<evidence type="ECO:0000256" key="3">
    <source>
        <dbReference type="ARBA" id="ARBA00023125"/>
    </source>
</evidence>
<dbReference type="PROSITE" id="PS50932">
    <property type="entry name" value="HTH_LACI_2"/>
    <property type="match status" value="1"/>
</dbReference>
<keyword evidence="1" id="KW-0678">Repressor</keyword>
<dbReference type="InterPro" id="IPR025997">
    <property type="entry name" value="SBP_2_dom"/>
</dbReference>
<dbReference type="NCBIfam" id="NF008452">
    <property type="entry name" value="PRK11303.1"/>
    <property type="match status" value="1"/>
</dbReference>
<dbReference type="Pfam" id="PF13407">
    <property type="entry name" value="Peripla_BP_4"/>
    <property type="match status" value="1"/>
</dbReference>
<dbReference type="SUPFAM" id="SSF53822">
    <property type="entry name" value="Periplasmic binding protein-like I"/>
    <property type="match status" value="1"/>
</dbReference>
<keyword evidence="2" id="KW-0805">Transcription regulation</keyword>
<comment type="caution">
    <text evidence="6">The sequence shown here is derived from an EMBL/GenBank/DDBJ whole genome shotgun (WGS) entry which is preliminary data.</text>
</comment>
<evidence type="ECO:0000256" key="1">
    <source>
        <dbReference type="ARBA" id="ARBA00022491"/>
    </source>
</evidence>
<sequence>MKLEEIAQLAGVSRTTASYVINGKAKHYRVSDKTIEKVMEVVKKYNFQPNAVAAGLRAGKTYSIGLIIPDLENISYTRIANHLEHKVRKAGYQLLISCSEDDPEIEKKCVFHLKQRHADAIIVSSSFIAEHSFYDNWDNSNIPILALDRPLPAKKFRSILGDDKADSQALANEFSKFITDHVVYIGALPNMSISQYREQGFKKGIAGTDKNITYLYAKDYSRDAAVELFNEWLDHNPVPSALFATSFSLLQGVIDAILSRQSALPKNMVIATFGDNELLDFLPCKVISLAQNHKHIAEITVDTLLDSLNNQNTYQPGHTEIKRNLNYRGRLNQKRSDLNAENKM</sequence>
<dbReference type="NCBIfam" id="TIGR02417">
    <property type="entry name" value="fruct_sucro_rep"/>
    <property type="match status" value="1"/>
</dbReference>
<proteinExistence type="predicted"/>
<protein>
    <submittedName>
        <fullName evidence="6">Catabolite repressor/activator</fullName>
    </submittedName>
</protein>
<evidence type="ECO:0000256" key="4">
    <source>
        <dbReference type="ARBA" id="ARBA00023163"/>
    </source>
</evidence>
<evidence type="ECO:0000259" key="5">
    <source>
        <dbReference type="PROSITE" id="PS50932"/>
    </source>
</evidence>
<dbReference type="InterPro" id="IPR028082">
    <property type="entry name" value="Peripla_BP_I"/>
</dbReference>
<gene>
    <name evidence="6" type="primary">cra</name>
    <name evidence="6" type="ORF">GCM10023211_04280</name>
</gene>
<dbReference type="PANTHER" id="PTHR30146:SF45">
    <property type="entry name" value="CATABOLITE REPRESSOR_ACTIVATOR"/>
    <property type="match status" value="1"/>
</dbReference>
<dbReference type="InterPro" id="IPR000843">
    <property type="entry name" value="HTH_LacI"/>
</dbReference>
<evidence type="ECO:0000256" key="2">
    <source>
        <dbReference type="ARBA" id="ARBA00023015"/>
    </source>
</evidence>
<keyword evidence="4" id="KW-0804">Transcription</keyword>
<dbReference type="Gene3D" id="3.40.50.2300">
    <property type="match status" value="2"/>
</dbReference>
<accession>A0ABP9N5X3</accession>
<dbReference type="Gene3D" id="1.10.260.40">
    <property type="entry name" value="lambda repressor-like DNA-binding domains"/>
    <property type="match status" value="1"/>
</dbReference>
<dbReference type="SUPFAM" id="SSF47413">
    <property type="entry name" value="lambda repressor-like DNA-binding domains"/>
    <property type="match status" value="1"/>
</dbReference>
<feature type="domain" description="HTH lacI-type" evidence="5">
    <location>
        <begin position="1"/>
        <end position="58"/>
    </location>
</feature>